<evidence type="ECO:0000313" key="2">
    <source>
        <dbReference type="Proteomes" id="UP000371977"/>
    </source>
</evidence>
<comment type="caution">
    <text evidence="1">The sequence shown here is derived from an EMBL/GenBank/DDBJ whole genome shotgun (WGS) entry which is preliminary data.</text>
</comment>
<dbReference type="AlphaFoldDB" id="A0A6C2C8I7"/>
<sequence>MSTVTNDMVAMLPLFLQKGSTSNNYKLLDLVGGQIDELNRSSIYAARSRSIDEASGKILDEIGKQYGVTRLTTDDSFYRFLIKSHIEMSLRVGTANEIINVLSNTSGLPLSSFNVENGDELLSVRVTDIPAALTPNEDQRELVISWIKSILPAGIRLEGVSFKEASASEIAIGAVIEQAAFFSSPVVTMKIPGV</sequence>
<evidence type="ECO:0008006" key="3">
    <source>
        <dbReference type="Google" id="ProtNLM"/>
    </source>
</evidence>
<organism evidence="1 2">
    <name type="scientific">Weissella muntiaci</name>
    <dbReference type="NCBI Taxonomy" id="2508881"/>
    <lineage>
        <taxon>Bacteria</taxon>
        <taxon>Bacillati</taxon>
        <taxon>Bacillota</taxon>
        <taxon>Bacilli</taxon>
        <taxon>Lactobacillales</taxon>
        <taxon>Lactobacillaceae</taxon>
        <taxon>Weissella</taxon>
    </lineage>
</organism>
<gene>
    <name evidence="1" type="ORF">ESZ50_04660</name>
</gene>
<name>A0A6C2C8I7_9LACO</name>
<dbReference type="EMBL" id="SDGZ01000013">
    <property type="protein sequence ID" value="TYC49886.1"/>
    <property type="molecule type" value="Genomic_DNA"/>
</dbReference>
<dbReference type="Proteomes" id="UP000371977">
    <property type="component" value="Unassembled WGS sequence"/>
</dbReference>
<reference evidence="1 2" key="1">
    <citation type="submission" date="2019-01" db="EMBL/GenBank/DDBJ databases">
        <title>Weissella sp. nov., a novel lactic acid bacterium isolated from animal feces.</title>
        <authorList>
            <person name="Wang L.-T."/>
        </authorList>
    </citation>
    <scope>NUCLEOTIDE SEQUENCE [LARGE SCALE GENOMIC DNA]</scope>
    <source>
        <strain evidence="1 2">8H-2</strain>
    </source>
</reference>
<protein>
    <recommendedName>
        <fullName evidence="3">DUF2313 domain-containing protein</fullName>
    </recommendedName>
</protein>
<keyword evidence="2" id="KW-1185">Reference proteome</keyword>
<dbReference type="OrthoDB" id="2087266at2"/>
<accession>A0A6C2C8I7</accession>
<proteinExistence type="predicted"/>
<dbReference type="RefSeq" id="WP_148622445.1">
    <property type="nucleotide sequence ID" value="NZ_SDGZ01000013.1"/>
</dbReference>
<evidence type="ECO:0000313" key="1">
    <source>
        <dbReference type="EMBL" id="TYC49886.1"/>
    </source>
</evidence>